<dbReference type="OrthoDB" id="10198328at2759"/>
<evidence type="ECO:0000313" key="2">
    <source>
        <dbReference type="Proteomes" id="UP000887568"/>
    </source>
</evidence>
<protein>
    <submittedName>
        <fullName evidence="1">Uncharacterized protein</fullName>
    </submittedName>
</protein>
<evidence type="ECO:0000313" key="1">
    <source>
        <dbReference type="EnsemblMetazoa" id="XP_038054605.1"/>
    </source>
</evidence>
<reference evidence="1" key="1">
    <citation type="submission" date="2022-11" db="UniProtKB">
        <authorList>
            <consortium name="EnsemblMetazoa"/>
        </authorList>
    </citation>
    <scope>IDENTIFICATION</scope>
</reference>
<accession>A0A913ZTS2</accession>
<name>A0A913ZTS2_PATMI</name>
<organism evidence="1 2">
    <name type="scientific">Patiria miniata</name>
    <name type="common">Bat star</name>
    <name type="synonym">Asterina miniata</name>
    <dbReference type="NCBI Taxonomy" id="46514"/>
    <lineage>
        <taxon>Eukaryota</taxon>
        <taxon>Metazoa</taxon>
        <taxon>Echinodermata</taxon>
        <taxon>Eleutherozoa</taxon>
        <taxon>Asterozoa</taxon>
        <taxon>Asteroidea</taxon>
        <taxon>Valvatacea</taxon>
        <taxon>Valvatida</taxon>
        <taxon>Asterinidae</taxon>
        <taxon>Patiria</taxon>
    </lineage>
</organism>
<keyword evidence="2" id="KW-1185">Reference proteome</keyword>
<dbReference type="RefSeq" id="XP_038054605.1">
    <property type="nucleotide sequence ID" value="XM_038198677.1"/>
</dbReference>
<dbReference type="Proteomes" id="UP000887568">
    <property type="component" value="Unplaced"/>
</dbReference>
<proteinExistence type="predicted"/>
<dbReference type="AlphaFoldDB" id="A0A913ZTS2"/>
<dbReference type="GeneID" id="119726817"/>
<sequence>MSGKVYKNLLVFWDLGIFRGEGLLCTLANLSVTYKHVYLHQYRLAFDSLVKMAISSVKVTWTALVAVVLLSSGGLCFPSLQLPSEEPAFATKTPQIDTAKLHLISAWGADILPSHSVRARAPYGNSSFPTRLRRQAASCKLYNREHNRVLALSESVTTLPYGTQDEASRVDVTNVGRLGLVRIRFGAGPYLATNDRGRMNLSDTPSPVFNLQDRTLWCEKTTVSNVESRFSPFIHCSDTDSCDSCDRCLAVTEDTSTSSGYRVGFSSCTRRRTEFLNQCN</sequence>
<dbReference type="EnsemblMetazoa" id="XM_038198677.1">
    <property type="protein sequence ID" value="XP_038054605.1"/>
    <property type="gene ID" value="LOC119726817"/>
</dbReference>